<dbReference type="Pfam" id="PF00563">
    <property type="entry name" value="EAL"/>
    <property type="match status" value="1"/>
</dbReference>
<dbReference type="AlphaFoldDB" id="A0A1G6H7R9"/>
<evidence type="ECO:0000256" key="5">
    <source>
        <dbReference type="SAM" id="Phobius"/>
    </source>
</evidence>
<keyword evidence="4" id="KW-0175">Coiled coil</keyword>
<protein>
    <submittedName>
        <fullName evidence="11">PAS domain S-box-containing protein/diguanylate cyclase (GGDEF) domain-containing protein</fullName>
    </submittedName>
</protein>
<evidence type="ECO:0000259" key="9">
    <source>
        <dbReference type="PROSITE" id="PS50885"/>
    </source>
</evidence>
<keyword evidence="5" id="KW-0812">Transmembrane</keyword>
<dbReference type="Gene3D" id="6.10.340.10">
    <property type="match status" value="1"/>
</dbReference>
<dbReference type="GO" id="GO:0005886">
    <property type="term" value="C:plasma membrane"/>
    <property type="evidence" value="ECO:0007669"/>
    <property type="project" value="UniProtKB-SubCell"/>
</dbReference>
<dbReference type="PROSITE" id="PS50112">
    <property type="entry name" value="PAS"/>
    <property type="match status" value="1"/>
</dbReference>
<dbReference type="CDD" id="cd18774">
    <property type="entry name" value="PDC2_HK_sensor"/>
    <property type="match status" value="1"/>
</dbReference>
<dbReference type="PANTHER" id="PTHR44757:SF2">
    <property type="entry name" value="BIOFILM ARCHITECTURE MAINTENANCE PROTEIN MBAA"/>
    <property type="match status" value="1"/>
</dbReference>
<reference evidence="12" key="1">
    <citation type="submission" date="2016-09" db="EMBL/GenBank/DDBJ databases">
        <authorList>
            <person name="Varghese N."/>
            <person name="Submissions S."/>
        </authorList>
    </citation>
    <scope>NUCLEOTIDE SEQUENCE [LARGE SCALE GENOMIC DNA]</scope>
    <source>
        <strain evidence="12">S5</strain>
    </source>
</reference>
<dbReference type="Gene3D" id="3.30.450.20">
    <property type="entry name" value="PAS domain"/>
    <property type="match status" value="1"/>
</dbReference>
<feature type="domain" description="PAC" evidence="7">
    <location>
        <begin position="441"/>
        <end position="493"/>
    </location>
</feature>
<dbReference type="RefSeq" id="WP_090793383.1">
    <property type="nucleotide sequence ID" value="NZ_FMYI01000002.1"/>
</dbReference>
<dbReference type="NCBIfam" id="TIGR00229">
    <property type="entry name" value="sensory_box"/>
    <property type="match status" value="1"/>
</dbReference>
<organism evidence="11 12">
    <name type="scientific">Pelagirhabdus alkalitolerans</name>
    <dbReference type="NCBI Taxonomy" id="1612202"/>
    <lineage>
        <taxon>Bacteria</taxon>
        <taxon>Bacillati</taxon>
        <taxon>Bacillota</taxon>
        <taxon>Bacilli</taxon>
        <taxon>Bacillales</taxon>
        <taxon>Bacillaceae</taxon>
        <taxon>Pelagirhabdus</taxon>
    </lineage>
</organism>
<accession>A0A1G6H7R9</accession>
<comment type="subcellular location">
    <subcellularLocation>
        <location evidence="1">Cell membrane</location>
    </subcellularLocation>
</comment>
<proteinExistence type="predicted"/>
<dbReference type="InterPro" id="IPR043128">
    <property type="entry name" value="Rev_trsase/Diguanyl_cyclase"/>
</dbReference>
<feature type="domain" description="EAL" evidence="8">
    <location>
        <begin position="667"/>
        <end position="918"/>
    </location>
</feature>
<dbReference type="SMART" id="SM00052">
    <property type="entry name" value="EAL"/>
    <property type="match status" value="1"/>
</dbReference>
<dbReference type="CDD" id="cd00130">
    <property type="entry name" value="PAS"/>
    <property type="match status" value="1"/>
</dbReference>
<dbReference type="SUPFAM" id="SSF158472">
    <property type="entry name" value="HAMP domain-like"/>
    <property type="match status" value="1"/>
</dbReference>
<dbReference type="EMBL" id="FMYI01000002">
    <property type="protein sequence ID" value="SDB90194.1"/>
    <property type="molecule type" value="Genomic_DNA"/>
</dbReference>
<dbReference type="InterPro" id="IPR003660">
    <property type="entry name" value="HAMP_dom"/>
</dbReference>
<keyword evidence="3 5" id="KW-0472">Membrane</keyword>
<keyword evidence="5" id="KW-1133">Transmembrane helix</keyword>
<dbReference type="Proteomes" id="UP000242949">
    <property type="component" value="Unassembled WGS sequence"/>
</dbReference>
<gene>
    <name evidence="11" type="ORF">SAMN05421734_102334</name>
</gene>
<evidence type="ECO:0000256" key="2">
    <source>
        <dbReference type="ARBA" id="ARBA00022475"/>
    </source>
</evidence>
<evidence type="ECO:0000256" key="4">
    <source>
        <dbReference type="SAM" id="Coils"/>
    </source>
</evidence>
<dbReference type="Gene3D" id="3.30.70.270">
    <property type="match status" value="1"/>
</dbReference>
<dbReference type="OrthoDB" id="9759607at2"/>
<evidence type="ECO:0000259" key="10">
    <source>
        <dbReference type="PROSITE" id="PS50887"/>
    </source>
</evidence>
<dbReference type="SMART" id="SM00091">
    <property type="entry name" value="PAS"/>
    <property type="match status" value="1"/>
</dbReference>
<dbReference type="InterPro" id="IPR052155">
    <property type="entry name" value="Biofilm_reg_signaling"/>
</dbReference>
<name>A0A1G6H7R9_9BACI</name>
<dbReference type="SMART" id="SM00086">
    <property type="entry name" value="PAC"/>
    <property type="match status" value="1"/>
</dbReference>
<dbReference type="Gene3D" id="3.20.20.450">
    <property type="entry name" value="EAL domain"/>
    <property type="match status" value="1"/>
</dbReference>
<dbReference type="PROSITE" id="PS50883">
    <property type="entry name" value="EAL"/>
    <property type="match status" value="1"/>
</dbReference>
<evidence type="ECO:0000259" key="6">
    <source>
        <dbReference type="PROSITE" id="PS50112"/>
    </source>
</evidence>
<dbReference type="Pfam" id="PF00989">
    <property type="entry name" value="PAS"/>
    <property type="match status" value="1"/>
</dbReference>
<evidence type="ECO:0000256" key="3">
    <source>
        <dbReference type="ARBA" id="ARBA00023136"/>
    </source>
</evidence>
<feature type="coiled-coil region" evidence="4">
    <location>
        <begin position="336"/>
        <end position="367"/>
    </location>
</feature>
<dbReference type="CDD" id="cd01948">
    <property type="entry name" value="EAL"/>
    <property type="match status" value="1"/>
</dbReference>
<dbReference type="SMART" id="SM00267">
    <property type="entry name" value="GGDEF"/>
    <property type="match status" value="1"/>
</dbReference>
<feature type="domain" description="PAS" evidence="6">
    <location>
        <begin position="367"/>
        <end position="437"/>
    </location>
</feature>
<dbReference type="InterPro" id="IPR001610">
    <property type="entry name" value="PAC"/>
</dbReference>
<dbReference type="PROSITE" id="PS50113">
    <property type="entry name" value="PAC"/>
    <property type="match status" value="1"/>
</dbReference>
<dbReference type="PROSITE" id="PS50887">
    <property type="entry name" value="GGDEF"/>
    <property type="match status" value="1"/>
</dbReference>
<evidence type="ECO:0000259" key="8">
    <source>
        <dbReference type="PROSITE" id="PS50883"/>
    </source>
</evidence>
<feature type="domain" description="GGDEF" evidence="10">
    <location>
        <begin position="525"/>
        <end position="658"/>
    </location>
</feature>
<dbReference type="InterPro" id="IPR035965">
    <property type="entry name" value="PAS-like_dom_sf"/>
</dbReference>
<dbReference type="PANTHER" id="PTHR44757">
    <property type="entry name" value="DIGUANYLATE CYCLASE DGCP"/>
    <property type="match status" value="1"/>
</dbReference>
<dbReference type="SUPFAM" id="SSF141868">
    <property type="entry name" value="EAL domain-like"/>
    <property type="match status" value="1"/>
</dbReference>
<dbReference type="PROSITE" id="PS50885">
    <property type="entry name" value="HAMP"/>
    <property type="match status" value="1"/>
</dbReference>
<dbReference type="Pfam" id="PF00672">
    <property type="entry name" value="HAMP"/>
    <property type="match status" value="1"/>
</dbReference>
<dbReference type="InterPro" id="IPR000700">
    <property type="entry name" value="PAS-assoc_C"/>
</dbReference>
<sequence length="918" mass="107494">MKIPETIHKWNIYHFLKLLLINLMIVGSLFFILTYSSSNIISTYTEQDYRFMMERAGERIDDQFNHIFNDLRRLGSQVRFDERLVSDDHNERFDALHQLLIYSNVVDGGFIYTEEETIDSPIFQNNIRLETISDDIERVNSSRLSKSETISSNHLIEYIIPLHDDDSQVHLFIDLERNDTFASFFSTLEFTDNHFITLIDEVGRVLYENNQLTIDHPEDYLDQISDSIDLNLTEQTFHEIEQDDEDAFYVIHQQMRQTDWQLVLMMPKEVPSDVLSELNRALIPIFSLLALLLLIFVTYSSYRNAKPFNKLLTAITRISEGDYTHRIEVDQHPNKLSQVNNRFNIMVQELEEYKQDVVHKTEQLNQQKNFLDRIINNSPNIIYTMDQNGVYTMVNKPFAALYNLTPDELLGKTEMDVSHDKRRAYYFSKLNRSIMQSGEEVESEEKFVRPNGEVLWFHVSKQPIKGQANHSTQLLCVATDITEIKQQADYIHYQAHHDELTSLPNRKQFKETIRELIDSSDQNNHYFALMFLDLDRFKYVNDTFGHDAGDALLIEAAERLRKVVGDAHYAFRFGGDEFTILMTNTTDRQEVSEKAKEVLQILTEPYYFEEHKFIVTASIGISLYPKDSQSVNDLTKYADMAMYQAKQQGKNTFRFYTHDLQTEIANEERLEMDLYQAKERNELFVEYQPIHRMTDHKVIGIESFLRWQHNKLGLISPAEFIPIANKTGLIHQFGLDAFQETIQTIKDMNAKRTEPIYAHVNFSETQLLSDFLVDHLSHILNIHAFDPHLVMIEISELTLNRNHRKLKRILQDIKSLGCHIAIDDFGSSYASLNMIKRLPIDQIKMNASFIDLVLEDEEDDDGMLEKVFKMANKLNVKIVVDGIETEEQYQFIQEKDCYSLQGYLFSQTMTKEDLEQSY</sequence>
<feature type="domain" description="HAMP" evidence="9">
    <location>
        <begin position="302"/>
        <end position="355"/>
    </location>
</feature>
<feature type="transmembrane region" description="Helical" evidence="5">
    <location>
        <begin position="12"/>
        <end position="35"/>
    </location>
</feature>
<dbReference type="CDD" id="cd01949">
    <property type="entry name" value="GGDEF"/>
    <property type="match status" value="1"/>
</dbReference>
<dbReference type="GO" id="GO:0007165">
    <property type="term" value="P:signal transduction"/>
    <property type="evidence" value="ECO:0007669"/>
    <property type="project" value="InterPro"/>
</dbReference>
<dbReference type="GO" id="GO:0006355">
    <property type="term" value="P:regulation of DNA-templated transcription"/>
    <property type="evidence" value="ECO:0007669"/>
    <property type="project" value="InterPro"/>
</dbReference>
<dbReference type="SMART" id="SM00304">
    <property type="entry name" value="HAMP"/>
    <property type="match status" value="1"/>
</dbReference>
<evidence type="ECO:0000256" key="1">
    <source>
        <dbReference type="ARBA" id="ARBA00004236"/>
    </source>
</evidence>
<dbReference type="InterPro" id="IPR029787">
    <property type="entry name" value="Nucleotide_cyclase"/>
</dbReference>
<dbReference type="CDD" id="cd06225">
    <property type="entry name" value="HAMP"/>
    <property type="match status" value="1"/>
</dbReference>
<evidence type="ECO:0000313" key="12">
    <source>
        <dbReference type="Proteomes" id="UP000242949"/>
    </source>
</evidence>
<dbReference type="SUPFAM" id="SSF55785">
    <property type="entry name" value="PYP-like sensor domain (PAS domain)"/>
    <property type="match status" value="1"/>
</dbReference>
<dbReference type="InterPro" id="IPR000160">
    <property type="entry name" value="GGDEF_dom"/>
</dbReference>
<dbReference type="Pfam" id="PF00990">
    <property type="entry name" value="GGDEF"/>
    <property type="match status" value="1"/>
</dbReference>
<dbReference type="InterPro" id="IPR035919">
    <property type="entry name" value="EAL_sf"/>
</dbReference>
<dbReference type="NCBIfam" id="TIGR00254">
    <property type="entry name" value="GGDEF"/>
    <property type="match status" value="1"/>
</dbReference>
<dbReference type="InterPro" id="IPR001633">
    <property type="entry name" value="EAL_dom"/>
</dbReference>
<dbReference type="InterPro" id="IPR000014">
    <property type="entry name" value="PAS"/>
</dbReference>
<keyword evidence="12" id="KW-1185">Reference proteome</keyword>
<dbReference type="SUPFAM" id="SSF55073">
    <property type="entry name" value="Nucleotide cyclase"/>
    <property type="match status" value="1"/>
</dbReference>
<keyword evidence="2" id="KW-1003">Cell membrane</keyword>
<evidence type="ECO:0000259" key="7">
    <source>
        <dbReference type="PROSITE" id="PS50113"/>
    </source>
</evidence>
<evidence type="ECO:0000313" key="11">
    <source>
        <dbReference type="EMBL" id="SDB90194.1"/>
    </source>
</evidence>
<dbReference type="FunFam" id="3.30.70.270:FF:000001">
    <property type="entry name" value="Diguanylate cyclase domain protein"/>
    <property type="match status" value="1"/>
</dbReference>
<dbReference type="STRING" id="1612202.SAMN05421734_102334"/>
<dbReference type="InterPro" id="IPR013767">
    <property type="entry name" value="PAS_fold"/>
</dbReference>